<dbReference type="STRING" id="558151.ACM46_13500"/>
<sequence>MSYHIQLFSIETKEREQAADNDSFFDREDNLASFTAKQTAELKERLLKYQYELVREDDSGSHFNHPDEDFGTVLLTEKGLYFNANLSENSIFEVGMTASEFTDTGEFAKYDPQQEGWEEF</sequence>
<dbReference type="AlphaFoldDB" id="A0A0J7I987"/>
<dbReference type="RefSeq" id="WP_048507207.1">
    <property type="nucleotide sequence ID" value="NZ_LFND01000004.1"/>
</dbReference>
<dbReference type="EMBL" id="LFND01000004">
    <property type="protein sequence ID" value="KMQ62968.1"/>
    <property type="molecule type" value="Genomic_DNA"/>
</dbReference>
<gene>
    <name evidence="1" type="ORF">ACM46_13500</name>
</gene>
<dbReference type="OrthoDB" id="675334at2"/>
<organism evidence="1 2">
    <name type="scientific">Chryseobacterium angstadtii</name>
    <dbReference type="NCBI Taxonomy" id="558151"/>
    <lineage>
        <taxon>Bacteria</taxon>
        <taxon>Pseudomonadati</taxon>
        <taxon>Bacteroidota</taxon>
        <taxon>Flavobacteriia</taxon>
        <taxon>Flavobacteriales</taxon>
        <taxon>Weeksellaceae</taxon>
        <taxon>Chryseobacterium group</taxon>
        <taxon>Chryseobacterium</taxon>
    </lineage>
</organism>
<comment type="caution">
    <text evidence="1">The sequence shown here is derived from an EMBL/GenBank/DDBJ whole genome shotgun (WGS) entry which is preliminary data.</text>
</comment>
<dbReference type="PATRIC" id="fig|558151.6.peg.2855"/>
<name>A0A0J7I987_9FLAO</name>
<proteinExistence type="predicted"/>
<dbReference type="Proteomes" id="UP000036261">
    <property type="component" value="Unassembled WGS sequence"/>
</dbReference>
<reference evidence="1 2" key="1">
    <citation type="journal article" date="2013" name="Int. J. Syst. Evol. Microbiol.">
        <title>Chryseobacterium angstadtii sp. nov., isolated from a newt tank.</title>
        <authorList>
            <person name="Kirk K.E."/>
            <person name="Hoffman J.A."/>
            <person name="Smith K.A."/>
            <person name="Strahan B.L."/>
            <person name="Failor K.C."/>
            <person name="Krebs J.E."/>
            <person name="Gale A.N."/>
            <person name="Do T.D."/>
            <person name="Sontag T.C."/>
            <person name="Batties A.M."/>
            <person name="Mistiszyn K."/>
            <person name="Newman J.D."/>
        </authorList>
    </citation>
    <scope>NUCLEOTIDE SEQUENCE [LARGE SCALE GENOMIC DNA]</scope>
    <source>
        <strain evidence="1 2">KM</strain>
    </source>
</reference>
<keyword evidence="2" id="KW-1185">Reference proteome</keyword>
<accession>A0A0J7I987</accession>
<evidence type="ECO:0000313" key="1">
    <source>
        <dbReference type="EMBL" id="KMQ62968.1"/>
    </source>
</evidence>
<evidence type="ECO:0000313" key="2">
    <source>
        <dbReference type="Proteomes" id="UP000036261"/>
    </source>
</evidence>
<protein>
    <submittedName>
        <fullName evidence="1">Uncharacterized protein</fullName>
    </submittedName>
</protein>